<evidence type="ECO:0000313" key="2">
    <source>
        <dbReference type="EMBL" id="EAY00517.1"/>
    </source>
</evidence>
<accession>A2F3J4</accession>
<reference evidence="2" key="1">
    <citation type="submission" date="2006-10" db="EMBL/GenBank/DDBJ databases">
        <authorList>
            <person name="Amadeo P."/>
            <person name="Zhao Q."/>
            <person name="Wortman J."/>
            <person name="Fraser-Liggett C."/>
            <person name="Carlton J."/>
        </authorList>
    </citation>
    <scope>NUCLEOTIDE SEQUENCE</scope>
    <source>
        <strain evidence="2">G3</strain>
    </source>
</reference>
<sequence>MTSKEKYNLILKQQILSNFPKEIQNKDSLNQFKQVFKELIESGELPSNFGENAEAFLNGFCITLIDMILESRSSDYSDINPLFEVLNSITYLFSNFITSKYSNFLQKSSKIFTNINSPIYESTKKEGEKYSFIYSKLLSQLSTPQFLSELEILLDQSHNISFERLEFILSLITFLFNTGIYNFHLDEFMMHAIQCHIEKCTDMDESLFNSENIILIEKIFDSLTKLSTNDHQKSQISLAKVALDVKFSISDQFEKQTQGIVSLKQKLSESEDNELIDFILKAGLISNLKNQISIQNLSHFFEIFSKIISQDKMEEADFEKLWSITIKQDEISIQKYFKNWCNLLRNLQEKVTKPFFNSIISIDFYNESILKFLKIVVFVCPEEEKTKIFRQISDKYFEIEKSDELYIELILTYLPSDKEIQNKMINKCLSFISQDNVLDLAIPLLSHSCKNIKSERAHSIYENVTIVNHKGIINLFKILLEKIEKNLEEKEFEKLKEFVKVLSEKYMKEISDFLESILESNKDLFSQEMVLDLLQLICNLDSNSPSKKVISIIYKLLTQEQRVKGCEMLWELLVRNGDEEIADFVVQIYQTQVPYFIEKCNEKGFSCGSLLALFKMIHLIEDGVDRKINKFIPINKFEPEADLVKINFVGYISQSFSVPFYLSFENFKKRVSSLISVNEQCFSFIQRNRVVTKDTFKLINNDVFEIKVWYSMEFEKNLPKVFPSQILSQDKYQKDLFDILNRNDRMSKLSLQVLNLLPTLESQNEILRKTQFNPKEWANFLQTKNRYLFLYRLNLVGSILQGKHLEWIKFFYESGGVKVLLGILIFCVRKCFDEDEIELILEVTKISIFQEFFNEKEMNSVFDPKNLSALVQFAIDYAENERILLNLLLILQKFNLENDKIENFTKLFDITIFHSNKMIRETISTIIMKQTTENQERFLLSNLETSSKQKFTDFYFVLLQDFASKTEKTEKLWSETISILFDLYYPPQTDNVIEKLNYKPNDFIYCQNLFVILDKLRDKFDILPNSRKLFVFLISDILFSGYKFYIPSKEIFNLIFTILDQNPEFCQPLFDKLNQIQDLVYKMPSNLPEIRLTGYDVKKGIFNPGKIDYISVILMSLFGLTNFRNEFMGKISENWMSEIQFLFGEILFSPSFYVNSFFFLEKFSFDDGVQLDVTQQGDSLDFYKFFVNNSSLKNYFSGKISKYLIDNTKITEDFDVLSLDVEKFNSLEESLKNYLRSDKKIVEEKNESDLENPPEPVMKKDEQIEEDVTFTNFVNSIQVPKEEETKTDEMNTDEIKRIKFVKAPKVLVFKLNRFVRNENKTIEKTNKKFSFPFELDISDELDISLSTAKYELNSIVAHQGNYLSGHFTCYTKLNNEKWVLFDDHNSFEVDLETVKNNNFGGFENIEYFDSRTLQMSLLQFEKSTSGYLLFYSKIKSNSKEERIDDLILEETTKRIKYHLFKYTSTNPEFSKLVLKVSDVDSTGMFLYKNLITFTQSSFLTEENSLPLVEKFCEMMSENHQIAEFVLTQDKDVDNLLIICNNQTTRKVYSLILSEALNFACQVKKLLFTEFLANKIVSQSEMISSSWRNLDEFWAVVKRAVELTDDNEKEIFFEAIFVFVKTVLPLHSMNFPDENVISSINVDLVFEILIMTFSTDQTKKFKESFGILQKEFIETWIKPLKHTKSFITFISRFIGDDPKYANMLKTIILESSKQMTALLSSAYITLGLFMDGNVSSIIIDTVMKVITSKSPEFIANVIEEAANRLNYCINLKNSSTIENVYAMFIPYLLNENQVVREASQKLLIATLPPPLKHVDIVVEEEPEEKEENNYFVQNKKDDDDENEGYILKDFDDASDIENNNQNDEEDLDEEKIKQKMEDKIKVAENMKQSSDLDQFKTAFNIMLSYLPDLVSITHRIVEYFGDFMYNRREVLTFFPAPNYFVVLKEIMKRSQIFGEFYKNSGLFVDAISNFGKDLYSPNQSLAYCFDFFYFSTNGKPQLVWNTNNSAKFFKSFDYFRRNFPNISSLRNLLSLVTKSEVLKFFSSSLFYFLVRDCMCDDLYHFIVNNVNEENYSYVTSLLFSDDVIRMSVISKYSVFFALSSRILEKIPKSSDDFFDFERIRFYLVNTAKYKSPLTLLIIDILTNFNKSFVLFNKEKKNLFGGLRTDKLSNLYLYKIQIEFGDLFDMMMNSHPAASKYFVDYLTSFLTISDELREKIFKTILQRKTCLLDGCPPHLQPLICDFYKVLSQQINFNSFDHILSGLSTHICREMTFVSEEYLDNICSAFLLSTMTDELITNSPANINKKIISVDNSVLIESLDKVLMSSKQFKTFSGSCRIVAIQSAQNVEKEKINNWICHFSDVCNSIISNCLDGKVDEKSMNTFESCYDFMKELCNDFEIEIPKISCSAEKINQEMENLKTEMNQELKENKKKFFEFLLCYLN</sequence>
<proteinExistence type="predicted"/>
<dbReference type="VEuPathDB" id="TrichDB:TVAGG3_0194240"/>
<name>A2F3J4_TRIV3</name>
<dbReference type="GO" id="GO:0031647">
    <property type="term" value="P:regulation of protein stability"/>
    <property type="evidence" value="ECO:0000318"/>
    <property type="project" value="GO_Central"/>
</dbReference>
<dbReference type="InterPro" id="IPR038765">
    <property type="entry name" value="Papain-like_cys_pep_sf"/>
</dbReference>
<keyword evidence="3" id="KW-1185">Reference proteome</keyword>
<dbReference type="KEGG" id="tva:4758338"/>
<dbReference type="SUPFAM" id="SSF54001">
    <property type="entry name" value="Cysteine proteinases"/>
    <property type="match status" value="1"/>
</dbReference>
<dbReference type="InParanoid" id="A2F3J4"/>
<dbReference type="InterPro" id="IPR018200">
    <property type="entry name" value="USP_CS"/>
</dbReference>
<dbReference type="InterPro" id="IPR050164">
    <property type="entry name" value="Peptidase_C19"/>
</dbReference>
<dbReference type="PROSITE" id="PS00973">
    <property type="entry name" value="USP_2"/>
    <property type="match status" value="1"/>
</dbReference>
<dbReference type="InterPro" id="IPR001394">
    <property type="entry name" value="Peptidase_C19_UCH"/>
</dbReference>
<dbReference type="OMA" id="KCENIRE"/>
<dbReference type="PROSITE" id="PS50235">
    <property type="entry name" value="USP_3"/>
    <property type="match status" value="1"/>
</dbReference>
<dbReference type="GO" id="GO:0004843">
    <property type="term" value="F:cysteine-type deubiquitinase activity"/>
    <property type="evidence" value="ECO:0000318"/>
    <property type="project" value="GO_Central"/>
</dbReference>
<dbReference type="PANTHER" id="PTHR24006">
    <property type="entry name" value="UBIQUITIN CARBOXYL-TERMINAL HYDROLASE"/>
    <property type="match status" value="1"/>
</dbReference>
<dbReference type="Proteomes" id="UP000001542">
    <property type="component" value="Unassembled WGS sequence"/>
</dbReference>
<dbReference type="GO" id="GO:0005829">
    <property type="term" value="C:cytosol"/>
    <property type="evidence" value="ECO:0000318"/>
    <property type="project" value="GO_Central"/>
</dbReference>
<evidence type="ECO:0000313" key="3">
    <source>
        <dbReference type="Proteomes" id="UP000001542"/>
    </source>
</evidence>
<gene>
    <name evidence="2" type="ORF">TVAG_350130</name>
</gene>
<organism evidence="2 3">
    <name type="scientific">Trichomonas vaginalis (strain ATCC PRA-98 / G3)</name>
    <dbReference type="NCBI Taxonomy" id="412133"/>
    <lineage>
        <taxon>Eukaryota</taxon>
        <taxon>Metamonada</taxon>
        <taxon>Parabasalia</taxon>
        <taxon>Trichomonadida</taxon>
        <taxon>Trichomonadidae</taxon>
        <taxon>Trichomonas</taxon>
    </lineage>
</organism>
<dbReference type="GO" id="GO:0005634">
    <property type="term" value="C:nucleus"/>
    <property type="evidence" value="ECO:0000318"/>
    <property type="project" value="GO_Central"/>
</dbReference>
<dbReference type="RefSeq" id="XP_001313446.1">
    <property type="nucleotide sequence ID" value="XM_001313445.1"/>
</dbReference>
<feature type="domain" description="USP" evidence="1">
    <location>
        <begin position="1099"/>
        <end position="1434"/>
    </location>
</feature>
<dbReference type="OrthoDB" id="2420415at2759"/>
<dbReference type="eggNOG" id="KOG1866">
    <property type="taxonomic scope" value="Eukaryota"/>
</dbReference>
<keyword evidence="2" id="KW-0378">Hydrolase</keyword>
<dbReference type="Gene3D" id="3.90.70.10">
    <property type="entry name" value="Cysteine proteinases"/>
    <property type="match status" value="1"/>
</dbReference>
<protein>
    <submittedName>
        <fullName evidence="2">Clan CA, family C19, ubiquitin hydrolase-like cysteine peptidase</fullName>
    </submittedName>
</protein>
<evidence type="ECO:0000259" key="1">
    <source>
        <dbReference type="PROSITE" id="PS50235"/>
    </source>
</evidence>
<dbReference type="VEuPathDB" id="TrichDB:TVAG_350130"/>
<dbReference type="Pfam" id="PF00443">
    <property type="entry name" value="UCH"/>
    <property type="match status" value="1"/>
</dbReference>
<dbReference type="EMBL" id="DS113598">
    <property type="protein sequence ID" value="EAY00517.1"/>
    <property type="molecule type" value="Genomic_DNA"/>
</dbReference>
<dbReference type="GO" id="GO:0016579">
    <property type="term" value="P:protein deubiquitination"/>
    <property type="evidence" value="ECO:0007669"/>
    <property type="project" value="InterPro"/>
</dbReference>
<dbReference type="InterPro" id="IPR028889">
    <property type="entry name" value="USP"/>
</dbReference>
<reference evidence="2" key="2">
    <citation type="journal article" date="2007" name="Science">
        <title>Draft genome sequence of the sexually transmitted pathogen Trichomonas vaginalis.</title>
        <authorList>
            <person name="Carlton J.M."/>
            <person name="Hirt R.P."/>
            <person name="Silva J.C."/>
            <person name="Delcher A.L."/>
            <person name="Schatz M."/>
            <person name="Zhao Q."/>
            <person name="Wortman J.R."/>
            <person name="Bidwell S.L."/>
            <person name="Alsmark U.C.M."/>
            <person name="Besteiro S."/>
            <person name="Sicheritz-Ponten T."/>
            <person name="Noel C.J."/>
            <person name="Dacks J.B."/>
            <person name="Foster P.G."/>
            <person name="Simillion C."/>
            <person name="Van de Peer Y."/>
            <person name="Miranda-Saavedra D."/>
            <person name="Barton G.J."/>
            <person name="Westrop G.D."/>
            <person name="Mueller S."/>
            <person name="Dessi D."/>
            <person name="Fiori P.L."/>
            <person name="Ren Q."/>
            <person name="Paulsen I."/>
            <person name="Zhang H."/>
            <person name="Bastida-Corcuera F.D."/>
            <person name="Simoes-Barbosa A."/>
            <person name="Brown M.T."/>
            <person name="Hayes R.D."/>
            <person name="Mukherjee M."/>
            <person name="Okumura C.Y."/>
            <person name="Schneider R."/>
            <person name="Smith A.J."/>
            <person name="Vanacova S."/>
            <person name="Villalvazo M."/>
            <person name="Haas B.J."/>
            <person name="Pertea M."/>
            <person name="Feldblyum T.V."/>
            <person name="Utterback T.R."/>
            <person name="Shu C.L."/>
            <person name="Osoegawa K."/>
            <person name="de Jong P.J."/>
            <person name="Hrdy I."/>
            <person name="Horvathova L."/>
            <person name="Zubacova Z."/>
            <person name="Dolezal P."/>
            <person name="Malik S.B."/>
            <person name="Logsdon J.M. Jr."/>
            <person name="Henze K."/>
            <person name="Gupta A."/>
            <person name="Wang C.C."/>
            <person name="Dunne R.L."/>
            <person name="Upcroft J.A."/>
            <person name="Upcroft P."/>
            <person name="White O."/>
            <person name="Salzberg S.L."/>
            <person name="Tang P."/>
            <person name="Chiu C.-H."/>
            <person name="Lee Y.-S."/>
            <person name="Embley T.M."/>
            <person name="Coombs G.H."/>
            <person name="Mottram J.C."/>
            <person name="Tachezy J."/>
            <person name="Fraser-Liggett C.M."/>
            <person name="Johnson P.J."/>
        </authorList>
    </citation>
    <scope>NUCLEOTIDE SEQUENCE [LARGE SCALE GENOMIC DNA]</scope>
    <source>
        <strain evidence="2">G3</strain>
    </source>
</reference>
<dbReference type="PANTHER" id="PTHR24006:SF827">
    <property type="entry name" value="UBIQUITIN CARBOXYL-TERMINAL HYDROLASE 34"/>
    <property type="match status" value="1"/>
</dbReference>
<dbReference type="STRING" id="5722.A2F3J4"/>